<dbReference type="PROSITE" id="PS50011">
    <property type="entry name" value="PROTEIN_KINASE_DOM"/>
    <property type="match status" value="1"/>
</dbReference>
<keyword evidence="5" id="KW-0067">ATP-binding</keyword>
<dbReference type="Gene3D" id="1.10.510.10">
    <property type="entry name" value="Transferase(Phosphotransferase) domain 1"/>
    <property type="match status" value="3"/>
</dbReference>
<dbReference type="Gene3D" id="3.30.200.20">
    <property type="entry name" value="Phosphorylase Kinase, domain 1"/>
    <property type="match status" value="1"/>
</dbReference>
<organism evidence="8 9">
    <name type="scientific">Cyclotella atomus</name>
    <dbReference type="NCBI Taxonomy" id="382360"/>
    <lineage>
        <taxon>Eukaryota</taxon>
        <taxon>Sar</taxon>
        <taxon>Stramenopiles</taxon>
        <taxon>Ochrophyta</taxon>
        <taxon>Bacillariophyta</taxon>
        <taxon>Coscinodiscophyceae</taxon>
        <taxon>Thalassiosirophycidae</taxon>
        <taxon>Stephanodiscales</taxon>
        <taxon>Stephanodiscaceae</taxon>
        <taxon>Cyclotella</taxon>
    </lineage>
</organism>
<comment type="caution">
    <text evidence="8">The sequence shown here is derived from an EMBL/GenBank/DDBJ whole genome shotgun (WGS) entry which is preliminary data.</text>
</comment>
<accession>A0ABD3MM42</accession>
<dbReference type="InterPro" id="IPR000719">
    <property type="entry name" value="Prot_kinase_dom"/>
</dbReference>
<evidence type="ECO:0000256" key="3">
    <source>
        <dbReference type="ARBA" id="ARBA00022741"/>
    </source>
</evidence>
<gene>
    <name evidence="8" type="ORF">ACHAWO_006017</name>
</gene>
<evidence type="ECO:0000259" key="7">
    <source>
        <dbReference type="PROSITE" id="PS50011"/>
    </source>
</evidence>
<dbReference type="SUPFAM" id="SSF56112">
    <property type="entry name" value="Protein kinase-like (PK-like)"/>
    <property type="match status" value="1"/>
</dbReference>
<feature type="region of interest" description="Disordered" evidence="6">
    <location>
        <begin position="216"/>
        <end position="259"/>
    </location>
</feature>
<dbReference type="AlphaFoldDB" id="A0ABD3MM42"/>
<keyword evidence="3" id="KW-0547">Nucleotide-binding</keyword>
<evidence type="ECO:0000256" key="4">
    <source>
        <dbReference type="ARBA" id="ARBA00022777"/>
    </source>
</evidence>
<evidence type="ECO:0000256" key="2">
    <source>
        <dbReference type="ARBA" id="ARBA00022679"/>
    </source>
</evidence>
<proteinExistence type="predicted"/>
<keyword evidence="2" id="KW-0808">Transferase</keyword>
<reference evidence="8 9" key="1">
    <citation type="submission" date="2024-10" db="EMBL/GenBank/DDBJ databases">
        <title>Updated reference genomes for cyclostephanoid diatoms.</title>
        <authorList>
            <person name="Roberts W.R."/>
            <person name="Alverson A.J."/>
        </authorList>
    </citation>
    <scope>NUCLEOTIDE SEQUENCE [LARGE SCALE GENOMIC DNA]</scope>
    <source>
        <strain evidence="8 9">AJA010-31</strain>
    </source>
</reference>
<evidence type="ECO:0000256" key="1">
    <source>
        <dbReference type="ARBA" id="ARBA00022527"/>
    </source>
</evidence>
<dbReference type="Proteomes" id="UP001530400">
    <property type="component" value="Unassembled WGS sequence"/>
</dbReference>
<dbReference type="EMBL" id="JALLPJ020001412">
    <property type="protein sequence ID" value="KAL3764833.1"/>
    <property type="molecule type" value="Genomic_DNA"/>
</dbReference>
<evidence type="ECO:0000313" key="9">
    <source>
        <dbReference type="Proteomes" id="UP001530400"/>
    </source>
</evidence>
<protein>
    <recommendedName>
        <fullName evidence="7">Protein kinase domain-containing protein</fullName>
    </recommendedName>
</protein>
<evidence type="ECO:0000313" key="8">
    <source>
        <dbReference type="EMBL" id="KAL3764833.1"/>
    </source>
</evidence>
<keyword evidence="9" id="KW-1185">Reference proteome</keyword>
<feature type="compositionally biased region" description="Acidic residues" evidence="6">
    <location>
        <begin position="232"/>
        <end position="251"/>
    </location>
</feature>
<dbReference type="GO" id="GO:0005524">
    <property type="term" value="F:ATP binding"/>
    <property type="evidence" value="ECO:0007669"/>
    <property type="project" value="UniProtKB-KW"/>
</dbReference>
<name>A0ABD3MM42_9STRA</name>
<feature type="compositionally biased region" description="Low complexity" evidence="6">
    <location>
        <begin position="321"/>
        <end position="331"/>
    </location>
</feature>
<dbReference type="PANTHER" id="PTHR24351">
    <property type="entry name" value="RIBOSOMAL PROTEIN S6 KINASE"/>
    <property type="match status" value="1"/>
</dbReference>
<keyword evidence="4" id="KW-0418">Kinase</keyword>
<dbReference type="Pfam" id="PF00069">
    <property type="entry name" value="Pkinase"/>
    <property type="match status" value="2"/>
</dbReference>
<sequence length="535" mass="59470">MGAAVSGGCKPKKIGDFHFSTSTARSSMASSASMTDHSELNINEDSFQVHHLIDTGGFGFVFKASRTTTKTTYALKVQPLEFMARLNRAGGMRVANKKSLQIERNTLVQCRGHPFIVSLEYAFCTPLYAVLAMEYVPGGTLSRLITAHGVLPLDIAKIYTAEIALALNFMHQRGIIYRDTKPSNVIICSDGHVKIVDFGLAGSLIAKKKHVNPQESLLEPTHSSSHENEQPVGEDDDVSSEDPEVSEDESGDEKGDLRRIRRRTLCGTAGFRPPEQVGERYVDYFSRIGYDEKADWFSLGVTLFTMVAGRRPFPSRKEVMLSSTGLSSPSPSKRRSSITGTNISAIERAASAAERAAKRKAMRDIEYRCLMCEVNYPDSLDTDGRDLITMLLEKDPEKRLKFDGIESHPWMTDVEFNPLQLKAIAMPDWIINHAAQESKPKNVRRSTMASSRIPKKEQASLSLFIRNICSEMLADHTQAESVAARWLVEPSEKTADLFQGWSFISEEARSLEIASKNGHGHRGFLSRIKSRRGTT</sequence>
<evidence type="ECO:0000256" key="6">
    <source>
        <dbReference type="SAM" id="MobiDB-lite"/>
    </source>
</evidence>
<feature type="region of interest" description="Disordered" evidence="6">
    <location>
        <begin position="320"/>
        <end position="340"/>
    </location>
</feature>
<dbReference type="InterPro" id="IPR011009">
    <property type="entry name" value="Kinase-like_dom_sf"/>
</dbReference>
<dbReference type="GO" id="GO:0004674">
    <property type="term" value="F:protein serine/threonine kinase activity"/>
    <property type="evidence" value="ECO:0007669"/>
    <property type="project" value="UniProtKB-KW"/>
</dbReference>
<feature type="domain" description="Protein kinase" evidence="7">
    <location>
        <begin position="47"/>
        <end position="411"/>
    </location>
</feature>
<keyword evidence="1" id="KW-0723">Serine/threonine-protein kinase</keyword>
<evidence type="ECO:0000256" key="5">
    <source>
        <dbReference type="ARBA" id="ARBA00022840"/>
    </source>
</evidence>